<gene>
    <name evidence="1" type="ORF">SAMN04488092_11028</name>
</gene>
<organism evidence="1 2">
    <name type="scientific">Thalassovita taeanensis</name>
    <dbReference type="NCBI Taxonomy" id="657014"/>
    <lineage>
        <taxon>Bacteria</taxon>
        <taxon>Pseudomonadati</taxon>
        <taxon>Pseudomonadota</taxon>
        <taxon>Alphaproteobacteria</taxon>
        <taxon>Rhodobacterales</taxon>
        <taxon>Roseobacteraceae</taxon>
        <taxon>Thalassovita</taxon>
    </lineage>
</organism>
<evidence type="ECO:0000313" key="1">
    <source>
        <dbReference type="EMBL" id="SEQ64371.1"/>
    </source>
</evidence>
<dbReference type="STRING" id="657014.SAMN04488092_11028"/>
<dbReference type="InterPro" id="IPR053745">
    <property type="entry name" value="Viral_Tail_Comp_sf"/>
</dbReference>
<dbReference type="Gene3D" id="3.30.2000.30">
    <property type="match status" value="1"/>
</dbReference>
<keyword evidence="2" id="KW-1185">Reference proteome</keyword>
<evidence type="ECO:0008006" key="3">
    <source>
        <dbReference type="Google" id="ProtNLM"/>
    </source>
</evidence>
<dbReference type="RefSeq" id="WP_090270342.1">
    <property type="nucleotide sequence ID" value="NZ_FOEP01000010.1"/>
</dbReference>
<evidence type="ECO:0000313" key="2">
    <source>
        <dbReference type="Proteomes" id="UP000198634"/>
    </source>
</evidence>
<reference evidence="1 2" key="1">
    <citation type="submission" date="2016-10" db="EMBL/GenBank/DDBJ databases">
        <authorList>
            <person name="de Groot N.N."/>
        </authorList>
    </citation>
    <scope>NUCLEOTIDE SEQUENCE [LARGE SCALE GENOMIC DNA]</scope>
    <source>
        <strain evidence="1 2">DSM 22007</strain>
    </source>
</reference>
<dbReference type="OrthoDB" id="7644395at2"/>
<sequence>MSYGVSAALQAAVYQHLLADAAVTGLVGTAVYDALPAGTLPSTYVSLGPEVVRDRSDKTGAGAEHEVTVSVVTDAAGYQGAKAVAGAVSDALVDADLVLSRGSLVGLWFVKAVARSDGTSGRRRIDLKFRARVDDN</sequence>
<dbReference type="Proteomes" id="UP000198634">
    <property type="component" value="Unassembled WGS sequence"/>
</dbReference>
<dbReference type="AlphaFoldDB" id="A0A1H9HPV4"/>
<accession>A0A1H9HPV4</accession>
<dbReference type="Pfam" id="PF11367">
    <property type="entry name" value="Tail_completion_gp17"/>
    <property type="match status" value="1"/>
</dbReference>
<dbReference type="EMBL" id="FOEP01000010">
    <property type="protein sequence ID" value="SEQ64371.1"/>
    <property type="molecule type" value="Genomic_DNA"/>
</dbReference>
<protein>
    <recommendedName>
        <fullName evidence="3">Gene transfer agent protein</fullName>
    </recommendedName>
</protein>
<dbReference type="InterPro" id="IPR021508">
    <property type="entry name" value="Gp17-like"/>
</dbReference>
<proteinExistence type="predicted"/>
<name>A0A1H9HPV4_9RHOB</name>